<evidence type="ECO:0000256" key="10">
    <source>
        <dbReference type="ARBA" id="ARBA00022840"/>
    </source>
</evidence>
<evidence type="ECO:0000256" key="12">
    <source>
        <dbReference type="ARBA" id="ARBA00023012"/>
    </source>
</evidence>
<dbReference type="PROSITE" id="PS50109">
    <property type="entry name" value="HIS_KIN"/>
    <property type="match status" value="1"/>
</dbReference>
<reference evidence="17" key="1">
    <citation type="submission" date="2023-01" db="EMBL/GenBank/DDBJ databases">
        <title>Oxazolidinone resistance genes in florfenicol resistant enterococci from beef cattle and veal calves at slaughter.</title>
        <authorList>
            <person name="Biggel M."/>
        </authorList>
    </citation>
    <scope>NUCLEOTIDE SEQUENCE</scope>
    <source>
        <strain evidence="17">K204-1</strain>
    </source>
</reference>
<dbReference type="EC" id="2.7.13.3" evidence="3"/>
<accession>A0AAE9XF00</accession>
<dbReference type="Pfam" id="PF00512">
    <property type="entry name" value="HisKA"/>
    <property type="match status" value="1"/>
</dbReference>
<feature type="transmembrane region" description="Helical" evidence="14">
    <location>
        <begin position="83"/>
        <end position="101"/>
    </location>
</feature>
<evidence type="ECO:0000256" key="14">
    <source>
        <dbReference type="SAM" id="Phobius"/>
    </source>
</evidence>
<evidence type="ECO:0000256" key="6">
    <source>
        <dbReference type="ARBA" id="ARBA00022679"/>
    </source>
</evidence>
<evidence type="ECO:0000313" key="17">
    <source>
        <dbReference type="EMBL" id="WCG23094.1"/>
    </source>
</evidence>
<dbReference type="GO" id="GO:0000155">
    <property type="term" value="F:phosphorelay sensor kinase activity"/>
    <property type="evidence" value="ECO:0007669"/>
    <property type="project" value="InterPro"/>
</dbReference>
<dbReference type="CDD" id="cd06225">
    <property type="entry name" value="HAMP"/>
    <property type="match status" value="1"/>
</dbReference>
<comment type="subcellular location">
    <subcellularLocation>
        <location evidence="2">Cell membrane</location>
        <topology evidence="2">Multi-pass membrane protein</topology>
    </subcellularLocation>
</comment>
<dbReference type="InterPro" id="IPR005467">
    <property type="entry name" value="His_kinase_dom"/>
</dbReference>
<proteinExistence type="predicted"/>
<dbReference type="InterPro" id="IPR003661">
    <property type="entry name" value="HisK_dim/P_dom"/>
</dbReference>
<keyword evidence="9 17" id="KW-0418">Kinase</keyword>
<keyword evidence="6" id="KW-0808">Transferase</keyword>
<keyword evidence="11 14" id="KW-1133">Transmembrane helix</keyword>
<dbReference type="InterPro" id="IPR050398">
    <property type="entry name" value="HssS/ArlS-like"/>
</dbReference>
<dbReference type="FunFam" id="1.10.287.130:FF:000008">
    <property type="entry name" value="Two-component sensor histidine kinase"/>
    <property type="match status" value="1"/>
</dbReference>
<feature type="transmembrane region" description="Helical" evidence="14">
    <location>
        <begin position="25"/>
        <end position="46"/>
    </location>
</feature>
<dbReference type="FunFam" id="3.30.565.10:FF:000013">
    <property type="entry name" value="Two-component sensor histidine kinase"/>
    <property type="match status" value="1"/>
</dbReference>
<dbReference type="SMART" id="SM00388">
    <property type="entry name" value="HisKA"/>
    <property type="match status" value="1"/>
</dbReference>
<keyword evidence="4" id="KW-1003">Cell membrane</keyword>
<evidence type="ECO:0000259" key="15">
    <source>
        <dbReference type="PROSITE" id="PS50109"/>
    </source>
</evidence>
<evidence type="ECO:0000256" key="1">
    <source>
        <dbReference type="ARBA" id="ARBA00000085"/>
    </source>
</evidence>
<dbReference type="RefSeq" id="WP_202585601.1">
    <property type="nucleotide sequence ID" value="NZ_BKBT01000023.1"/>
</dbReference>
<evidence type="ECO:0000256" key="4">
    <source>
        <dbReference type="ARBA" id="ARBA00022475"/>
    </source>
</evidence>
<dbReference type="AlphaFoldDB" id="A0AAE9XF00"/>
<dbReference type="Gene3D" id="1.10.287.130">
    <property type="match status" value="1"/>
</dbReference>
<sequence length="401" mass="45768">MRIRKHKKIPANQRIQLTSKEKSELLVEGIVTIILLLLLNVAILGLSRIAVQENSQLESIIFSFKEVLYQTFFIDSVYSFSKIATFILLIIDVLVLYWRLIRRYHQMQLRHIIRELHYIADNNFDHRIPFKLNGDLGKVVNSVNRLVDSTVQALEEERRIEKSKDELITNISHDIRTPLTSIIGYLGLIEEEKYSNEQELRHYTKTAYNKAKQMKVLVDDLFEYTKIRQPSAPLQLSSFDMCQLLEQLAADFELEAQRRQMVIDVVPPKRPIVMMGDTEKLVRVFNNLISNALKYGKGGKQILLNAEKVGSEVVVTVANDGATIPEKALNQVFERFYRVEASRSQETGGTGLGLAIAQSIIVLHGGYIFVKSENGWTTFVIHLPLEQGNPSNEKKGVSNDV</sequence>
<dbReference type="SMART" id="SM00387">
    <property type="entry name" value="HATPase_c"/>
    <property type="match status" value="1"/>
</dbReference>
<evidence type="ECO:0000256" key="7">
    <source>
        <dbReference type="ARBA" id="ARBA00022692"/>
    </source>
</evidence>
<dbReference type="GO" id="GO:0005886">
    <property type="term" value="C:plasma membrane"/>
    <property type="evidence" value="ECO:0007669"/>
    <property type="project" value="UniProtKB-SubCell"/>
</dbReference>
<dbReference type="CDD" id="cd00082">
    <property type="entry name" value="HisKA"/>
    <property type="match status" value="1"/>
</dbReference>
<evidence type="ECO:0000256" key="8">
    <source>
        <dbReference type="ARBA" id="ARBA00022741"/>
    </source>
</evidence>
<dbReference type="PANTHER" id="PTHR45528">
    <property type="entry name" value="SENSOR HISTIDINE KINASE CPXA"/>
    <property type="match status" value="1"/>
</dbReference>
<dbReference type="PRINTS" id="PR00344">
    <property type="entry name" value="BCTRLSENSOR"/>
</dbReference>
<evidence type="ECO:0000256" key="2">
    <source>
        <dbReference type="ARBA" id="ARBA00004651"/>
    </source>
</evidence>
<keyword evidence="13 14" id="KW-0472">Membrane</keyword>
<dbReference type="InterPro" id="IPR003594">
    <property type="entry name" value="HATPase_dom"/>
</dbReference>
<dbReference type="InterPro" id="IPR036097">
    <property type="entry name" value="HisK_dim/P_sf"/>
</dbReference>
<feature type="domain" description="Histidine kinase" evidence="15">
    <location>
        <begin position="170"/>
        <end position="387"/>
    </location>
</feature>
<evidence type="ECO:0000259" key="16">
    <source>
        <dbReference type="PROSITE" id="PS50885"/>
    </source>
</evidence>
<evidence type="ECO:0000256" key="5">
    <source>
        <dbReference type="ARBA" id="ARBA00022553"/>
    </source>
</evidence>
<dbReference type="SUPFAM" id="SSF47384">
    <property type="entry name" value="Homodimeric domain of signal transducing histidine kinase"/>
    <property type="match status" value="1"/>
</dbReference>
<dbReference type="PROSITE" id="PS50885">
    <property type="entry name" value="HAMP"/>
    <property type="match status" value="1"/>
</dbReference>
<gene>
    <name evidence="17" type="ORF">PML95_02270</name>
</gene>
<evidence type="ECO:0000256" key="3">
    <source>
        <dbReference type="ARBA" id="ARBA00012438"/>
    </source>
</evidence>
<dbReference type="CDD" id="cd00075">
    <property type="entry name" value="HATPase"/>
    <property type="match status" value="1"/>
</dbReference>
<dbReference type="Pfam" id="PF02518">
    <property type="entry name" value="HATPase_c"/>
    <property type="match status" value="1"/>
</dbReference>
<evidence type="ECO:0000313" key="18">
    <source>
        <dbReference type="Proteomes" id="UP001179600"/>
    </source>
</evidence>
<protein>
    <recommendedName>
        <fullName evidence="3">histidine kinase</fullName>
        <ecNumber evidence="3">2.7.13.3</ecNumber>
    </recommendedName>
</protein>
<feature type="domain" description="HAMP" evidence="16">
    <location>
        <begin position="103"/>
        <end position="155"/>
    </location>
</feature>
<keyword evidence="12" id="KW-0902">Two-component regulatory system</keyword>
<evidence type="ECO:0000256" key="9">
    <source>
        <dbReference type="ARBA" id="ARBA00022777"/>
    </source>
</evidence>
<dbReference type="PANTHER" id="PTHR45528:SF1">
    <property type="entry name" value="SENSOR HISTIDINE KINASE CPXA"/>
    <property type="match status" value="1"/>
</dbReference>
<keyword evidence="7 14" id="KW-0812">Transmembrane</keyword>
<keyword evidence="5" id="KW-0597">Phosphoprotein</keyword>
<comment type="catalytic activity">
    <reaction evidence="1">
        <text>ATP + protein L-histidine = ADP + protein N-phospho-L-histidine.</text>
        <dbReference type="EC" id="2.7.13.3"/>
    </reaction>
</comment>
<evidence type="ECO:0000256" key="11">
    <source>
        <dbReference type="ARBA" id="ARBA00022989"/>
    </source>
</evidence>
<dbReference type="GO" id="GO:0005524">
    <property type="term" value="F:ATP binding"/>
    <property type="evidence" value="ECO:0007669"/>
    <property type="project" value="UniProtKB-KW"/>
</dbReference>
<evidence type="ECO:0000256" key="13">
    <source>
        <dbReference type="ARBA" id="ARBA00023136"/>
    </source>
</evidence>
<dbReference type="Proteomes" id="UP001179600">
    <property type="component" value="Chromosome"/>
</dbReference>
<dbReference type="InterPro" id="IPR004358">
    <property type="entry name" value="Sig_transdc_His_kin-like_C"/>
</dbReference>
<dbReference type="SUPFAM" id="SSF55874">
    <property type="entry name" value="ATPase domain of HSP90 chaperone/DNA topoisomerase II/histidine kinase"/>
    <property type="match status" value="1"/>
</dbReference>
<name>A0AAE9XF00_9ENTE</name>
<keyword evidence="10" id="KW-0067">ATP-binding</keyword>
<keyword evidence="8" id="KW-0547">Nucleotide-binding</keyword>
<dbReference type="InterPro" id="IPR036890">
    <property type="entry name" value="HATPase_C_sf"/>
</dbReference>
<dbReference type="InterPro" id="IPR003660">
    <property type="entry name" value="HAMP_dom"/>
</dbReference>
<dbReference type="EMBL" id="CP116507">
    <property type="protein sequence ID" value="WCG23094.1"/>
    <property type="molecule type" value="Genomic_DNA"/>
</dbReference>
<organism evidence="17 18">
    <name type="scientific">Vagococcus lutrae</name>
    <dbReference type="NCBI Taxonomy" id="81947"/>
    <lineage>
        <taxon>Bacteria</taxon>
        <taxon>Bacillati</taxon>
        <taxon>Bacillota</taxon>
        <taxon>Bacilli</taxon>
        <taxon>Lactobacillales</taxon>
        <taxon>Enterococcaceae</taxon>
        <taxon>Vagococcus</taxon>
    </lineage>
</organism>
<dbReference type="Gene3D" id="3.30.565.10">
    <property type="entry name" value="Histidine kinase-like ATPase, C-terminal domain"/>
    <property type="match status" value="1"/>
</dbReference>